<dbReference type="STRING" id="458.Lrub_1440"/>
<protein>
    <submittedName>
        <fullName evidence="2">Uncharacterized protein</fullName>
    </submittedName>
</protein>
<evidence type="ECO:0000313" key="3">
    <source>
        <dbReference type="Proteomes" id="UP000054608"/>
    </source>
</evidence>
<dbReference type="PATRIC" id="fig|458.5.peg.1488"/>
<evidence type="ECO:0000256" key="1">
    <source>
        <dbReference type="SAM" id="SignalP"/>
    </source>
</evidence>
<feature type="chain" id="PRO_5006916981" evidence="1">
    <location>
        <begin position="18"/>
        <end position="132"/>
    </location>
</feature>
<comment type="caution">
    <text evidence="2">The sequence shown here is derived from an EMBL/GenBank/DDBJ whole genome shotgun (WGS) entry which is preliminary data.</text>
</comment>
<accession>A0A0W0XWA0</accession>
<dbReference type="AlphaFoldDB" id="A0A0W0XWA0"/>
<keyword evidence="3" id="KW-1185">Reference proteome</keyword>
<feature type="signal peptide" evidence="1">
    <location>
        <begin position="1"/>
        <end position="17"/>
    </location>
</feature>
<keyword evidence="1" id="KW-0732">Signal</keyword>
<organism evidence="2 3">
    <name type="scientific">Legionella rubrilucens</name>
    <dbReference type="NCBI Taxonomy" id="458"/>
    <lineage>
        <taxon>Bacteria</taxon>
        <taxon>Pseudomonadati</taxon>
        <taxon>Pseudomonadota</taxon>
        <taxon>Gammaproteobacteria</taxon>
        <taxon>Legionellales</taxon>
        <taxon>Legionellaceae</taxon>
        <taxon>Legionella</taxon>
    </lineage>
</organism>
<name>A0A0W0XWA0_9GAMM</name>
<reference evidence="2 3" key="1">
    <citation type="submission" date="2015-11" db="EMBL/GenBank/DDBJ databases">
        <title>Genomic analysis of 38 Legionella species identifies large and diverse effector repertoires.</title>
        <authorList>
            <person name="Burstein D."/>
            <person name="Amaro F."/>
            <person name="Zusman T."/>
            <person name="Lifshitz Z."/>
            <person name="Cohen O."/>
            <person name="Gilbert J.A."/>
            <person name="Pupko T."/>
            <person name="Shuman H.A."/>
            <person name="Segal G."/>
        </authorList>
    </citation>
    <scope>NUCLEOTIDE SEQUENCE [LARGE SCALE GENOMIC DNA]</scope>
    <source>
        <strain evidence="2 3">WA-270A-C2</strain>
    </source>
</reference>
<proteinExistence type="predicted"/>
<dbReference type="Proteomes" id="UP000054608">
    <property type="component" value="Unassembled WGS sequence"/>
</dbReference>
<gene>
    <name evidence="2" type="ORF">Lrub_1440</name>
</gene>
<dbReference type="EMBL" id="LNYT01000007">
    <property type="protein sequence ID" value="KTD49089.1"/>
    <property type="molecule type" value="Genomic_DNA"/>
</dbReference>
<evidence type="ECO:0000313" key="2">
    <source>
        <dbReference type="EMBL" id="KTD49089.1"/>
    </source>
</evidence>
<sequence>MIKKALPLILLTTTAFANGGSEASMASTDLSAQGVSQVVAGSANLFAAASQVVIVAVRTVGDISYISLKAAGQSAVTTIQVSSHVAGHSLLAAGQWIRVVTTGTGIILTSAGRLIAFVPNEMGKSLIFSHQI</sequence>